<evidence type="ECO:0000256" key="1">
    <source>
        <dbReference type="ARBA" id="ARBA00004429"/>
    </source>
</evidence>
<keyword evidence="5 13" id="KW-1003">Cell membrane</keyword>
<comment type="similarity">
    <text evidence="2 13">Belongs to the OXA1/ALB3/YidC family. Type 1 subfamily.</text>
</comment>
<evidence type="ECO:0000256" key="11">
    <source>
        <dbReference type="ARBA" id="ARBA00033245"/>
    </source>
</evidence>
<evidence type="ECO:0000256" key="14">
    <source>
        <dbReference type="SAM" id="MobiDB-lite"/>
    </source>
</evidence>
<gene>
    <name evidence="13" type="primary">yidC</name>
    <name evidence="17" type="ORF">CX676_19210</name>
</gene>
<dbReference type="PANTHER" id="PTHR12428:SF65">
    <property type="entry name" value="CYTOCHROME C OXIDASE ASSEMBLY PROTEIN COX18, MITOCHONDRIAL"/>
    <property type="match status" value="1"/>
</dbReference>
<evidence type="ECO:0000256" key="10">
    <source>
        <dbReference type="ARBA" id="ARBA00023186"/>
    </source>
</evidence>
<feature type="transmembrane region" description="Helical" evidence="13">
    <location>
        <begin position="555"/>
        <end position="576"/>
    </location>
</feature>
<keyword evidence="7 13" id="KW-0653">Protein transport</keyword>
<evidence type="ECO:0000256" key="3">
    <source>
        <dbReference type="ARBA" id="ARBA00015325"/>
    </source>
</evidence>
<dbReference type="AlphaFoldDB" id="A0A2H5F3A1"/>
<evidence type="ECO:0000313" key="18">
    <source>
        <dbReference type="Proteomes" id="UP000234530"/>
    </source>
</evidence>
<dbReference type="NCBIfam" id="TIGR03592">
    <property type="entry name" value="yidC_oxa1_cterm"/>
    <property type="match status" value="1"/>
</dbReference>
<keyword evidence="4 13" id="KW-0813">Transport</keyword>
<dbReference type="HAMAP" id="MF_01810">
    <property type="entry name" value="YidC_type1"/>
    <property type="match status" value="1"/>
</dbReference>
<dbReference type="CDD" id="cd19961">
    <property type="entry name" value="EcYidC-like_peri"/>
    <property type="match status" value="1"/>
</dbReference>
<dbReference type="GO" id="GO:0015031">
    <property type="term" value="P:protein transport"/>
    <property type="evidence" value="ECO:0007669"/>
    <property type="project" value="UniProtKB-KW"/>
</dbReference>
<dbReference type="PRINTS" id="PR01900">
    <property type="entry name" value="YIDCPROTEIN"/>
</dbReference>
<evidence type="ECO:0000313" key="17">
    <source>
        <dbReference type="EMBL" id="AUH66028.1"/>
    </source>
</evidence>
<evidence type="ECO:0000256" key="9">
    <source>
        <dbReference type="ARBA" id="ARBA00023136"/>
    </source>
</evidence>
<feature type="transmembrane region" description="Helical" evidence="13">
    <location>
        <begin position="7"/>
        <end position="26"/>
    </location>
</feature>
<evidence type="ECO:0000256" key="2">
    <source>
        <dbReference type="ARBA" id="ARBA00010527"/>
    </source>
</evidence>
<sequence length="616" mass="67467">MEDNNRNLILATVLSFLVILVWYTVFAPEPPAPPAEPTAVTQTEGGVTAPASEATTAAATGGAQLGEGAGSTDPSASAGRVTIDSPALSGSISLAGGRIDDLLLRNYHETLDDKSPLVRLLTPTAPGADQQITQTGAKPYYAVYGWMPAAGTDPALVPGPATLWQVESGDTLAPGKPVTLVWDNGAGQIFRRIFELDDHYLFTVTQSLENTGTAAFSAAPYGIIARHGLPDTQNFFVLHEGVVGMHDGELIEQKYDDIAELDPIDREGRADIYEVSENGWIGFTDKYWMTSLAPAPGQSFTAVAKYADGVDIYQTEARFPVQTAAPGATVSAGSYLFAGAKVWEVIKGYEETPGIQRFVDSIDWGWFYFLTKPIFRLLHWLNGHIGNMGWAIIALTFILKLLVFPLARKSYVSMAKMKELQPEMEALKETTGDDRAKFQKGMMELYKREKVNPAAGCLPVLLQIPIFFSLYKVIFVTIELRHAPWVGWIRDLSAPDPSSLWNLFGMLPWAAPGQGTLLHSASLPILAIILGISMWMQQKLNPAPTDPAQKMIFAWMPWVFMFMLGGFASGLVLYWITNNVITIFQQYTIMSMHGHRPDLFGNIKSSIPTRPKKGSK</sequence>
<dbReference type="NCBIfam" id="TIGR03593">
    <property type="entry name" value="yidC_nterm"/>
    <property type="match status" value="1"/>
</dbReference>
<dbReference type="GO" id="GO:0051205">
    <property type="term" value="P:protein insertion into membrane"/>
    <property type="evidence" value="ECO:0007669"/>
    <property type="project" value="TreeGrafter"/>
</dbReference>
<dbReference type="InterPro" id="IPR019998">
    <property type="entry name" value="Membr_insert_YidC"/>
</dbReference>
<dbReference type="Gene3D" id="2.70.98.90">
    <property type="match status" value="1"/>
</dbReference>
<dbReference type="InterPro" id="IPR038221">
    <property type="entry name" value="YidC_periplasmic_sf"/>
</dbReference>
<protein>
    <recommendedName>
        <fullName evidence="3 13">Membrane protein insertase YidC</fullName>
    </recommendedName>
    <alternativeName>
        <fullName evidence="12 13">Foldase YidC</fullName>
    </alternativeName>
    <alternativeName>
        <fullName evidence="11 13">Membrane integrase YidC</fullName>
    </alternativeName>
    <alternativeName>
        <fullName evidence="13">Membrane protein YidC</fullName>
    </alternativeName>
</protein>
<name>A0A2H5F3A1_9RHOB</name>
<evidence type="ECO:0000256" key="7">
    <source>
        <dbReference type="ARBA" id="ARBA00022927"/>
    </source>
</evidence>
<dbReference type="EMBL" id="CP025430">
    <property type="protein sequence ID" value="AUH66028.1"/>
    <property type="molecule type" value="Genomic_DNA"/>
</dbReference>
<dbReference type="InterPro" id="IPR028055">
    <property type="entry name" value="YidC/Oxa/ALB_C"/>
</dbReference>
<dbReference type="CDD" id="cd20070">
    <property type="entry name" value="5TM_YidC_Alb3"/>
    <property type="match status" value="1"/>
</dbReference>
<dbReference type="InterPro" id="IPR028053">
    <property type="entry name" value="Membr_insert_YidC_N"/>
</dbReference>
<dbReference type="PRINTS" id="PR00701">
    <property type="entry name" value="60KDINNERMP"/>
</dbReference>
<keyword evidence="10 13" id="KW-0143">Chaperone</keyword>
<dbReference type="Pfam" id="PF02096">
    <property type="entry name" value="60KD_IMP"/>
    <property type="match status" value="1"/>
</dbReference>
<dbReference type="Proteomes" id="UP000234530">
    <property type="component" value="Chromosome"/>
</dbReference>
<comment type="subcellular location">
    <subcellularLocation>
        <location evidence="1">Cell inner membrane</location>
        <topology evidence="1">Multi-pass membrane protein</topology>
    </subcellularLocation>
    <subcellularLocation>
        <location evidence="13">Cell membrane</location>
        <topology evidence="13">Multi-pass membrane protein</topology>
    </subcellularLocation>
</comment>
<evidence type="ECO:0000256" key="6">
    <source>
        <dbReference type="ARBA" id="ARBA00022692"/>
    </source>
</evidence>
<dbReference type="GO" id="GO:0032977">
    <property type="term" value="F:membrane insertase activity"/>
    <property type="evidence" value="ECO:0007669"/>
    <property type="project" value="InterPro"/>
</dbReference>
<keyword evidence="6 13" id="KW-0812">Transmembrane</keyword>
<organism evidence="17 18">
    <name type="scientific">Paracoccus zhejiangensis</name>
    <dbReference type="NCBI Taxonomy" id="1077935"/>
    <lineage>
        <taxon>Bacteria</taxon>
        <taxon>Pseudomonadati</taxon>
        <taxon>Pseudomonadota</taxon>
        <taxon>Alphaproteobacteria</taxon>
        <taxon>Rhodobacterales</taxon>
        <taxon>Paracoccaceae</taxon>
        <taxon>Paracoccus</taxon>
    </lineage>
</organism>
<keyword evidence="18" id="KW-1185">Reference proteome</keyword>
<evidence type="ECO:0000259" key="15">
    <source>
        <dbReference type="Pfam" id="PF02096"/>
    </source>
</evidence>
<dbReference type="Pfam" id="PF14849">
    <property type="entry name" value="YidC_periplas"/>
    <property type="match status" value="1"/>
</dbReference>
<dbReference type="GO" id="GO:0005886">
    <property type="term" value="C:plasma membrane"/>
    <property type="evidence" value="ECO:0007669"/>
    <property type="project" value="UniProtKB-SubCell"/>
</dbReference>
<comment type="function">
    <text evidence="13">Required for the insertion and/or proper folding and/or complex formation of integral membrane proteins into the membrane. Involved in integration of membrane proteins that insert both dependently and independently of the Sec translocase complex, as well as at least some lipoproteins. Aids folding of multispanning membrane proteins.</text>
</comment>
<evidence type="ECO:0000256" key="12">
    <source>
        <dbReference type="ARBA" id="ARBA00033342"/>
    </source>
</evidence>
<evidence type="ECO:0000256" key="5">
    <source>
        <dbReference type="ARBA" id="ARBA00022475"/>
    </source>
</evidence>
<dbReference type="InterPro" id="IPR001708">
    <property type="entry name" value="YidC/ALB3/OXA1/COX18"/>
</dbReference>
<dbReference type="InterPro" id="IPR047196">
    <property type="entry name" value="YidC_ALB_C"/>
</dbReference>
<dbReference type="KEGG" id="pzh:CX676_19210"/>
<feature type="transmembrane region" description="Helical" evidence="13">
    <location>
        <begin position="388"/>
        <end position="407"/>
    </location>
</feature>
<feature type="region of interest" description="Disordered" evidence="14">
    <location>
        <begin position="63"/>
        <end position="82"/>
    </location>
</feature>
<evidence type="ECO:0000259" key="16">
    <source>
        <dbReference type="Pfam" id="PF14849"/>
    </source>
</evidence>
<proteinExistence type="inferred from homology"/>
<evidence type="ECO:0000256" key="8">
    <source>
        <dbReference type="ARBA" id="ARBA00022989"/>
    </source>
</evidence>
<accession>A0A2H5F3A1</accession>
<dbReference type="OrthoDB" id="9780552at2"/>
<keyword evidence="9 13" id="KW-0472">Membrane</keyword>
<feature type="transmembrane region" description="Helical" evidence="13">
    <location>
        <begin position="516"/>
        <end position="535"/>
    </location>
</feature>
<feature type="domain" description="Membrane insertase YidC/Oxa/ALB C-terminal" evidence="15">
    <location>
        <begin position="388"/>
        <end position="590"/>
    </location>
</feature>
<dbReference type="PANTHER" id="PTHR12428">
    <property type="entry name" value="OXA1"/>
    <property type="match status" value="1"/>
</dbReference>
<dbReference type="NCBIfam" id="NF002353">
    <property type="entry name" value="PRK01318.1-4"/>
    <property type="match status" value="1"/>
</dbReference>
<dbReference type="RefSeq" id="WP_101754008.1">
    <property type="nucleotide sequence ID" value="NZ_CP025430.1"/>
</dbReference>
<reference evidence="17 18" key="1">
    <citation type="journal article" date="2013" name="Antonie Van Leeuwenhoek">
        <title>Paracoccus zhejiangensis sp. nov., isolated from activated sludge in wastewater-treatment system.</title>
        <authorList>
            <person name="Wu Z.G."/>
            <person name="Zhang D.F."/>
            <person name="Liu Y.L."/>
            <person name="Wang F."/>
            <person name="Jiang X."/>
            <person name="Li C."/>
            <person name="Li S.P."/>
            <person name="Hong Q."/>
            <person name="Li W.J."/>
        </authorList>
    </citation>
    <scope>NUCLEOTIDE SEQUENCE [LARGE SCALE GENOMIC DNA]</scope>
    <source>
        <strain evidence="17 18">J6</strain>
    </source>
</reference>
<feature type="domain" description="Membrane insertase YidC N-terminal" evidence="16">
    <location>
        <begin position="80"/>
        <end position="376"/>
    </location>
</feature>
<evidence type="ECO:0000256" key="13">
    <source>
        <dbReference type="HAMAP-Rule" id="MF_01810"/>
    </source>
</evidence>
<evidence type="ECO:0000256" key="4">
    <source>
        <dbReference type="ARBA" id="ARBA00022448"/>
    </source>
</evidence>
<keyword evidence="8 13" id="KW-1133">Transmembrane helix</keyword>
<comment type="subunit">
    <text evidence="13">Interacts with the Sec translocase complex via SecD. Specifically interacts with transmembrane segments of nascent integral membrane proteins during membrane integration.</text>
</comment>